<proteinExistence type="predicted"/>
<sequence>MNKYELIQDAFQTLQREISPDTGIQLDMPCEEAEEMANLLFEYGLPTLRSTRLLSIYIAIKIALLRHSDFSNSLHGENLTRKVLDGDYLYSFYVQLCLQWNEYDLLAHLAPVIKQIQIRRIEGSDYHDVLLQCWELFLELEKGSVRKSRAM</sequence>
<name>A0A919XWI2_9BACL</name>
<accession>A0A919XWI2</accession>
<evidence type="ECO:0000313" key="2">
    <source>
        <dbReference type="Proteomes" id="UP000681162"/>
    </source>
</evidence>
<comment type="caution">
    <text evidence="1">The sequence shown here is derived from an EMBL/GenBank/DDBJ whole genome shotgun (WGS) entry which is preliminary data.</text>
</comment>
<keyword evidence="2" id="KW-1185">Reference proteome</keyword>
<gene>
    <name evidence="1" type="ORF">J41TS12_27880</name>
</gene>
<organism evidence="1 2">
    <name type="scientific">Paenibacillus antibioticophila</name>
    <dbReference type="NCBI Taxonomy" id="1274374"/>
    <lineage>
        <taxon>Bacteria</taxon>
        <taxon>Bacillati</taxon>
        <taxon>Bacillota</taxon>
        <taxon>Bacilli</taxon>
        <taxon>Bacillales</taxon>
        <taxon>Paenibacillaceae</taxon>
        <taxon>Paenibacillus</taxon>
    </lineage>
</organism>
<dbReference type="EMBL" id="BORR01000009">
    <property type="protein sequence ID" value="GIO37927.1"/>
    <property type="molecule type" value="Genomic_DNA"/>
</dbReference>
<evidence type="ECO:0000313" key="1">
    <source>
        <dbReference type="EMBL" id="GIO37927.1"/>
    </source>
</evidence>
<reference evidence="1 2" key="1">
    <citation type="submission" date="2021-03" db="EMBL/GenBank/DDBJ databases">
        <title>Antimicrobial resistance genes in bacteria isolated from Japanese honey, and their potential for conferring macrolide and lincosamide resistance in the American foulbrood pathogen Paenibacillus larvae.</title>
        <authorList>
            <person name="Okamoto M."/>
            <person name="Kumagai M."/>
            <person name="Kanamori H."/>
            <person name="Takamatsu D."/>
        </authorList>
    </citation>
    <scope>NUCLEOTIDE SEQUENCE [LARGE SCALE GENOMIC DNA]</scope>
    <source>
        <strain evidence="1 2">J41TS12</strain>
    </source>
</reference>
<dbReference type="AlphaFoldDB" id="A0A919XWI2"/>
<protein>
    <submittedName>
        <fullName evidence="1">Uncharacterized protein</fullName>
    </submittedName>
</protein>
<dbReference type="Proteomes" id="UP000681162">
    <property type="component" value="Unassembled WGS sequence"/>
</dbReference>